<proteinExistence type="inferred from homology"/>
<evidence type="ECO:0000256" key="1">
    <source>
        <dbReference type="ARBA" id="ARBA00060731"/>
    </source>
</evidence>
<dbReference type="PANTHER" id="PTHR13452">
    <property type="entry name" value="THUMP DOMAIN CONTAINING PROTEIN 1-RELATED"/>
    <property type="match status" value="1"/>
</dbReference>
<comment type="caution">
    <text evidence="5">The sequence shown here is derived from an EMBL/GenBank/DDBJ whole genome shotgun (WGS) entry which is preliminary data.</text>
</comment>
<sequence>MAARPNKSSFYAKKKYNFKDNRNKLQPDMKGFLCTCNYGEKDCQKEAINLLREYSEEKEMSTKTVFVTVGTTKFDELINTVTDHRTLEALKRNGYTSMILQIGNGTFVLEPSDVLEITSYKFKPDIGPDMIKSDLIISHGGAGSIMQALDYGKPLLVVINEKLMNNHQYELAEKLCEEKYLYYTTCENLWNCIENLDFSLLNSKPSEDISSNVEESTEIMDSLDTELESLSKKDNVDWNKFSPSVTGVGNCLFISTTVEDPCDLVYKILEDLEKTKVQKTKFLLRMLPISVTCKANLVSISSACTNLLPKYFSTEPTTFAIMFNHRYNNSVKRDEVIKELANQVVSFGQHTVDLSGGAKLTIIVEVVKSVCCLSVVRDYGHFCKFNLLSVCGRPEKRTAEGENGDGDNSSSPKVKKQEENEDENCEEENTESKPEEEVTEISENH</sequence>
<organism evidence="5 6">
    <name type="scientific">Aphis craccivora</name>
    <name type="common">Cowpea aphid</name>
    <dbReference type="NCBI Taxonomy" id="307492"/>
    <lineage>
        <taxon>Eukaryota</taxon>
        <taxon>Metazoa</taxon>
        <taxon>Ecdysozoa</taxon>
        <taxon>Arthropoda</taxon>
        <taxon>Hexapoda</taxon>
        <taxon>Insecta</taxon>
        <taxon>Pterygota</taxon>
        <taxon>Neoptera</taxon>
        <taxon>Paraneoptera</taxon>
        <taxon>Hemiptera</taxon>
        <taxon>Sternorrhyncha</taxon>
        <taxon>Aphidomorpha</taxon>
        <taxon>Aphidoidea</taxon>
        <taxon>Aphididae</taxon>
        <taxon>Aphidini</taxon>
        <taxon>Aphis</taxon>
        <taxon>Aphis</taxon>
    </lineage>
</organism>
<dbReference type="OrthoDB" id="367221at2759"/>
<evidence type="ECO:0000313" key="5">
    <source>
        <dbReference type="EMBL" id="KAF0760615.1"/>
    </source>
</evidence>
<dbReference type="Gene3D" id="3.40.50.2000">
    <property type="entry name" value="Glycogen Phosphorylase B"/>
    <property type="match status" value="1"/>
</dbReference>
<evidence type="ECO:0000313" key="6">
    <source>
        <dbReference type="Proteomes" id="UP000478052"/>
    </source>
</evidence>
<gene>
    <name evidence="5" type="ORF">FWK35_00007450</name>
</gene>
<dbReference type="FunFam" id="3.30.2300.10:FF:000001">
    <property type="entry name" value="THUMP domain-containing protein 1"/>
    <property type="match status" value="1"/>
</dbReference>
<dbReference type="PROSITE" id="PS51165">
    <property type="entry name" value="THUMP"/>
    <property type="match status" value="1"/>
</dbReference>
<dbReference type="InterPro" id="IPR040183">
    <property type="entry name" value="THUMPD1-like"/>
</dbReference>
<dbReference type="PANTHER" id="PTHR13452:SF10">
    <property type="entry name" value="THUMP DOMAIN-CONTAINING PROTEIN 1"/>
    <property type="match status" value="1"/>
</dbReference>
<evidence type="ECO:0000259" key="4">
    <source>
        <dbReference type="PROSITE" id="PS51165"/>
    </source>
</evidence>
<dbReference type="GO" id="GO:0016758">
    <property type="term" value="F:hexosyltransferase activity"/>
    <property type="evidence" value="ECO:0007669"/>
    <property type="project" value="InterPro"/>
</dbReference>
<reference evidence="5 6" key="1">
    <citation type="submission" date="2019-08" db="EMBL/GenBank/DDBJ databases">
        <title>Whole genome of Aphis craccivora.</title>
        <authorList>
            <person name="Voronova N.V."/>
            <person name="Shulinski R.S."/>
            <person name="Bandarenka Y.V."/>
            <person name="Zhorov D.G."/>
            <person name="Warner D."/>
        </authorList>
    </citation>
    <scope>NUCLEOTIDE SEQUENCE [LARGE SCALE GENOMIC DNA]</scope>
    <source>
        <strain evidence="5">180601</strain>
        <tissue evidence="5">Whole Body</tissue>
    </source>
</reference>
<comment type="similarity">
    <text evidence="1">Belongs to the THUMPD1 family.</text>
</comment>
<dbReference type="Gene3D" id="3.30.2300.10">
    <property type="entry name" value="THUMP superfamily"/>
    <property type="match status" value="1"/>
</dbReference>
<evidence type="ECO:0000256" key="2">
    <source>
        <dbReference type="PROSITE-ProRule" id="PRU00529"/>
    </source>
</evidence>
<dbReference type="Proteomes" id="UP000478052">
    <property type="component" value="Unassembled WGS sequence"/>
</dbReference>
<dbReference type="AlphaFoldDB" id="A0A6G0YS16"/>
<keyword evidence="2" id="KW-0694">RNA-binding</keyword>
<dbReference type="GO" id="GO:0006400">
    <property type="term" value="P:tRNA modification"/>
    <property type="evidence" value="ECO:0007669"/>
    <property type="project" value="InterPro"/>
</dbReference>
<keyword evidence="6" id="KW-1185">Reference proteome</keyword>
<dbReference type="Pfam" id="PF02926">
    <property type="entry name" value="THUMP"/>
    <property type="match status" value="1"/>
</dbReference>
<dbReference type="SUPFAM" id="SSF143437">
    <property type="entry name" value="THUMP domain-like"/>
    <property type="match status" value="1"/>
</dbReference>
<feature type="domain" description="THUMP" evidence="4">
    <location>
        <begin position="271"/>
        <end position="377"/>
    </location>
</feature>
<dbReference type="CDD" id="cd11717">
    <property type="entry name" value="THUMP_THUMPD1_like"/>
    <property type="match status" value="1"/>
</dbReference>
<dbReference type="SUPFAM" id="SSF53756">
    <property type="entry name" value="UDP-Glycosyltransferase/glycogen phosphorylase"/>
    <property type="match status" value="1"/>
</dbReference>
<name>A0A6G0YS16_APHCR</name>
<dbReference type="EMBL" id="VUJU01002624">
    <property type="protein sequence ID" value="KAF0760615.1"/>
    <property type="molecule type" value="Genomic_DNA"/>
</dbReference>
<dbReference type="Pfam" id="PF04101">
    <property type="entry name" value="Glyco_tran_28_C"/>
    <property type="match status" value="1"/>
</dbReference>
<evidence type="ECO:0000256" key="3">
    <source>
        <dbReference type="SAM" id="MobiDB-lite"/>
    </source>
</evidence>
<dbReference type="InterPro" id="IPR007235">
    <property type="entry name" value="Glyco_trans_28_C"/>
</dbReference>
<accession>A0A6G0YS16</accession>
<dbReference type="SMART" id="SM00981">
    <property type="entry name" value="THUMP"/>
    <property type="match status" value="1"/>
</dbReference>
<feature type="compositionally biased region" description="Acidic residues" evidence="3">
    <location>
        <begin position="419"/>
        <end position="429"/>
    </location>
</feature>
<dbReference type="InterPro" id="IPR004114">
    <property type="entry name" value="THUMP_dom"/>
</dbReference>
<feature type="compositionally biased region" description="Basic and acidic residues" evidence="3">
    <location>
        <begin position="430"/>
        <end position="445"/>
    </location>
</feature>
<dbReference type="GO" id="GO:0003723">
    <property type="term" value="F:RNA binding"/>
    <property type="evidence" value="ECO:0007669"/>
    <property type="project" value="UniProtKB-UniRule"/>
</dbReference>
<feature type="region of interest" description="Disordered" evidence="3">
    <location>
        <begin position="396"/>
        <end position="445"/>
    </location>
</feature>
<protein>
    <submittedName>
        <fullName evidence="5">THUMP domain-containing protein 1 isoform X1</fullName>
    </submittedName>
</protein>